<gene>
    <name evidence="1" type="ORF">PaBG_00051</name>
</gene>
<name>S5VZG2_9CAUD</name>
<dbReference type="Proteomes" id="UP000015545">
    <property type="component" value="Segment"/>
</dbReference>
<evidence type="ECO:0000313" key="2">
    <source>
        <dbReference type="Proteomes" id="UP000015545"/>
    </source>
</evidence>
<evidence type="ECO:0000313" key="1">
    <source>
        <dbReference type="EMBL" id="AGS81935.1"/>
    </source>
</evidence>
<accession>S5VZG2</accession>
<dbReference type="EMBL" id="KF147891">
    <property type="protein sequence ID" value="AGS81935.1"/>
    <property type="molecule type" value="Genomic_DNA"/>
</dbReference>
<proteinExistence type="predicted"/>
<organism evidence="1 2">
    <name type="scientific">Pseudomonas phage PaBG</name>
    <dbReference type="NCBI Taxonomy" id="1335230"/>
    <lineage>
        <taxon>Viruses</taxon>
        <taxon>Duplodnaviria</taxon>
        <taxon>Heunggongvirae</taxon>
        <taxon>Uroviricota</taxon>
        <taxon>Caudoviricetes</taxon>
        <taxon>Baikalvirus</taxon>
        <taxon>Baikalvirus PaBG</taxon>
    </lineage>
</organism>
<protein>
    <submittedName>
        <fullName evidence="1">Uncharacterized protein</fullName>
    </submittedName>
</protein>
<sequence length="124" mass="14426">MKEWLKLGRPAPNLDEYRRDIAVSEPLFKKGTMSVLVESNGRQRFEVRMTGDQLLQRRFRKRRIAKKYMRQQLDRIKVTVFKGCFPTSVRAAEGEPSAHDLQFEYTESVVLDVKFDFEGALALG</sequence>
<keyword evidence="2" id="KW-1185">Reference proteome</keyword>
<reference evidence="1 2" key="1">
    <citation type="journal article" date="2014" name="Genome Announc.">
        <title>Complete Genome Sequence of the Novel Giant Pseudomonas Phage PaBG.</title>
        <authorList>
            <person name="Sykilinda N.N."/>
            <person name="Bondar A.A."/>
            <person name="Gorshkova A.S."/>
            <person name="Kurochkina L.P."/>
            <person name="Kulikov E.E."/>
            <person name="Shneider M.M."/>
            <person name="Kadykov V.A."/>
            <person name="Solovjeva N.V."/>
            <person name="Kabilov M.R."/>
            <person name="Mesyanzhinov V.V."/>
            <person name="Vlassov V.V."/>
            <person name="Drukker V.V."/>
            <person name="Miroshnikov K.A."/>
        </authorList>
    </citation>
    <scope>NUCLEOTIDE SEQUENCE [LARGE SCALE GENOMIC DNA]</scope>
</reference>